<dbReference type="RefSeq" id="WP_092073206.1">
    <property type="nucleotide sequence ID" value="NZ_FNHB01000005.1"/>
</dbReference>
<dbReference type="PANTHER" id="PTHR45856:SF24">
    <property type="entry name" value="FUNGAL LIPASE-LIKE DOMAIN-CONTAINING PROTEIN"/>
    <property type="match status" value="1"/>
</dbReference>
<evidence type="ECO:0000313" key="4">
    <source>
        <dbReference type="Proteomes" id="UP000214880"/>
    </source>
</evidence>
<dbReference type="InterPro" id="IPR029058">
    <property type="entry name" value="AB_hydrolase_fold"/>
</dbReference>
<dbReference type="InterPro" id="IPR002921">
    <property type="entry name" value="Fungal_lipase-type"/>
</dbReference>
<dbReference type="InterPro" id="IPR051218">
    <property type="entry name" value="Sec_MonoDiacylglyc_Lipase"/>
</dbReference>
<dbReference type="AlphaFoldDB" id="A0A1G9U6M5"/>
<organism evidence="3 4">
    <name type="scientific">Dendrosporobacter quercicolus</name>
    <dbReference type="NCBI Taxonomy" id="146817"/>
    <lineage>
        <taxon>Bacteria</taxon>
        <taxon>Bacillati</taxon>
        <taxon>Bacillota</taxon>
        <taxon>Negativicutes</taxon>
        <taxon>Selenomonadales</taxon>
        <taxon>Sporomusaceae</taxon>
        <taxon>Dendrosporobacter</taxon>
    </lineage>
</organism>
<dbReference type="SUPFAM" id="SSF53474">
    <property type="entry name" value="alpha/beta-Hydrolases"/>
    <property type="match status" value="1"/>
</dbReference>
<evidence type="ECO:0000259" key="2">
    <source>
        <dbReference type="Pfam" id="PF01764"/>
    </source>
</evidence>
<dbReference type="PANTHER" id="PTHR45856">
    <property type="entry name" value="ALPHA/BETA-HYDROLASES SUPERFAMILY PROTEIN"/>
    <property type="match status" value="1"/>
</dbReference>
<feature type="chain" id="PRO_5011730354" evidence="1">
    <location>
        <begin position="23"/>
        <end position="432"/>
    </location>
</feature>
<accession>A0A1G9U6M5</accession>
<protein>
    <submittedName>
        <fullName evidence="3">Lipase (Class 3)</fullName>
    </submittedName>
</protein>
<evidence type="ECO:0000313" key="3">
    <source>
        <dbReference type="EMBL" id="SDM55617.1"/>
    </source>
</evidence>
<dbReference type="GO" id="GO:0006629">
    <property type="term" value="P:lipid metabolic process"/>
    <property type="evidence" value="ECO:0007669"/>
    <property type="project" value="InterPro"/>
</dbReference>
<evidence type="ECO:0000256" key="1">
    <source>
        <dbReference type="SAM" id="SignalP"/>
    </source>
</evidence>
<feature type="domain" description="Fungal lipase-type" evidence="2">
    <location>
        <begin position="93"/>
        <end position="245"/>
    </location>
</feature>
<dbReference type="Gene3D" id="3.40.50.1820">
    <property type="entry name" value="alpha/beta hydrolase"/>
    <property type="match status" value="1"/>
</dbReference>
<dbReference type="EMBL" id="FNHB01000005">
    <property type="protein sequence ID" value="SDM55617.1"/>
    <property type="molecule type" value="Genomic_DNA"/>
</dbReference>
<keyword evidence="4" id="KW-1185">Reference proteome</keyword>
<dbReference type="OrthoDB" id="5522031at2"/>
<dbReference type="STRING" id="146817.SAMN04488502_105209"/>
<reference evidence="3 4" key="1">
    <citation type="submission" date="2016-10" db="EMBL/GenBank/DDBJ databases">
        <authorList>
            <person name="de Groot N.N."/>
        </authorList>
    </citation>
    <scope>NUCLEOTIDE SEQUENCE [LARGE SCALE GENOMIC DNA]</scope>
    <source>
        <strain evidence="3 4">DSM 1736</strain>
    </source>
</reference>
<keyword evidence="1" id="KW-0732">Signal</keyword>
<dbReference type="Pfam" id="PF01764">
    <property type="entry name" value="Lipase_3"/>
    <property type="match status" value="1"/>
</dbReference>
<gene>
    <name evidence="3" type="ORF">SAMN04488502_105209</name>
</gene>
<name>A0A1G9U6M5_9FIRM</name>
<dbReference type="Proteomes" id="UP000214880">
    <property type="component" value="Unassembled WGS sequence"/>
</dbReference>
<feature type="signal peptide" evidence="1">
    <location>
        <begin position="1"/>
        <end position="22"/>
    </location>
</feature>
<sequence length="432" mass="46970">MKRLLALSFSLLLVVMPVRGLAGPQEEYETAYKLYIAAGASAAAYHDRAGLLAARYLARDGWRIRHYIQPDGQSGARFVLAEKDLSDKRQLAVLAIVGTETAGDIKMNLQVEKVPFPGVTAGEADSAPAVIPPDSPKVHKGFHRFTQSGLAAILRDSGNLEDSAFLPDLLQIIKTHQLLITGHSLGGAAATLAAAGLISAGAAPEQLEVITFGAPAVGNAAFAQKYEPQLRLTRVVMRGDPVTGVLQTLVGGYKQFGREIIWSDPPGDNPHELLGYVDAAIRNYYDKRQAAGIAPLPPKTAASDTQRSAYIAPLQNNLPAAFQNDFRYMQEALWDEYRQILPESAFASGAADWKQEAAKLGYRWLIVPEVRAIRLQQAKNTYYVTLQQTIYDARTGNAVDTAIFSTATSQLTPLEAFIHSFRGLSVHTAEWL</sequence>
<dbReference type="CDD" id="cd00519">
    <property type="entry name" value="Lipase_3"/>
    <property type="match status" value="1"/>
</dbReference>
<proteinExistence type="predicted"/>